<evidence type="ECO:0000256" key="9">
    <source>
        <dbReference type="ARBA" id="ARBA00022692"/>
    </source>
</evidence>
<keyword evidence="15" id="KW-0968">Cytoplasmic vesicle</keyword>
<comment type="caution">
    <text evidence="19">The sequence shown here is derived from an EMBL/GenBank/DDBJ whole genome shotgun (WGS) entry which is preliminary data.</text>
</comment>
<evidence type="ECO:0000256" key="5">
    <source>
        <dbReference type="ARBA" id="ARBA00004419"/>
    </source>
</evidence>
<name>A0A811Z8U6_NYCPR</name>
<evidence type="ECO:0000256" key="10">
    <source>
        <dbReference type="ARBA" id="ARBA00022753"/>
    </source>
</evidence>
<evidence type="ECO:0000313" key="20">
    <source>
        <dbReference type="Proteomes" id="UP000645828"/>
    </source>
</evidence>
<dbReference type="GO" id="GO:0048489">
    <property type="term" value="P:synaptic vesicle transport"/>
    <property type="evidence" value="ECO:0007669"/>
    <property type="project" value="TreeGrafter"/>
</dbReference>
<dbReference type="Proteomes" id="UP000645828">
    <property type="component" value="Unassembled WGS sequence"/>
</dbReference>
<dbReference type="AlphaFoldDB" id="A0A811Z8U6"/>
<dbReference type="GO" id="GO:0016020">
    <property type="term" value="C:membrane"/>
    <property type="evidence" value="ECO:0007669"/>
    <property type="project" value="UniProtKB-SubCell"/>
</dbReference>
<evidence type="ECO:0000256" key="14">
    <source>
        <dbReference type="ARBA" id="ARBA00023136"/>
    </source>
</evidence>
<evidence type="ECO:0000256" key="4">
    <source>
        <dbReference type="ARBA" id="ARBA00004412"/>
    </source>
</evidence>
<evidence type="ECO:0000256" key="11">
    <source>
        <dbReference type="ARBA" id="ARBA00022989"/>
    </source>
</evidence>
<evidence type="ECO:0000313" key="19">
    <source>
        <dbReference type="EMBL" id="CAD7684964.1"/>
    </source>
</evidence>
<evidence type="ECO:0000256" key="1">
    <source>
        <dbReference type="ARBA" id="ARBA00004141"/>
    </source>
</evidence>
<keyword evidence="12" id="KW-0770">Synapse</keyword>
<evidence type="ECO:0000256" key="12">
    <source>
        <dbReference type="ARBA" id="ARBA00023018"/>
    </source>
</evidence>
<proteinExistence type="inferred from homology"/>
<dbReference type="PANTHER" id="PTHR15664">
    <property type="entry name" value="C20ORF30 PROTEIN"/>
    <property type="match status" value="1"/>
</dbReference>
<dbReference type="InterPro" id="IPR044234">
    <property type="entry name" value="TMEM230"/>
</dbReference>
<dbReference type="EMBL" id="CAJHUB010000760">
    <property type="protein sequence ID" value="CAD7684964.1"/>
    <property type="molecule type" value="Genomic_DNA"/>
</dbReference>
<gene>
    <name evidence="19" type="ORF">NYPRO_LOCUS17757</name>
</gene>
<keyword evidence="13" id="KW-0333">Golgi apparatus</keyword>
<evidence type="ECO:0000256" key="8">
    <source>
        <dbReference type="ARBA" id="ARBA00007743"/>
    </source>
</evidence>
<sequence length="116" mass="12940">MILSSTNLVTGIPSSKVKFSRLSSTDDDYIDLEFKKNIHGVTYEAIALAIVLFLIDVFLIIGCLLLAGYLKKGWWVAGADQGPSVLITGILVFLPELYHLHISYYASKGYWGYSYQ</sequence>
<evidence type="ECO:0000256" key="7">
    <source>
        <dbReference type="ARBA" id="ARBA00004603"/>
    </source>
</evidence>
<keyword evidence="14 18" id="KW-0472">Membrane</keyword>
<keyword evidence="9 18" id="KW-0812">Transmembrane</keyword>
<comment type="similarity">
    <text evidence="8">Belongs to the TMEM134/TMEM230 family.</text>
</comment>
<evidence type="ECO:0000256" key="6">
    <source>
        <dbReference type="ARBA" id="ARBA00004601"/>
    </source>
</evidence>
<evidence type="ECO:0000256" key="3">
    <source>
        <dbReference type="ARBA" id="ARBA00004234"/>
    </source>
</evidence>
<evidence type="ECO:0000256" key="13">
    <source>
        <dbReference type="ARBA" id="ARBA00023034"/>
    </source>
</evidence>
<protein>
    <recommendedName>
        <fullName evidence="17">Transmembrane protein 230</fullName>
    </recommendedName>
</protein>
<dbReference type="GO" id="GO:0055037">
    <property type="term" value="C:recycling endosome"/>
    <property type="evidence" value="ECO:0007669"/>
    <property type="project" value="UniProtKB-SubCell"/>
</dbReference>
<dbReference type="InterPro" id="IPR008590">
    <property type="entry name" value="TMEM_230/134"/>
</dbReference>
<dbReference type="Pfam" id="PF05915">
    <property type="entry name" value="TMEM_230_134"/>
    <property type="match status" value="1"/>
</dbReference>
<dbReference type="GO" id="GO:0005776">
    <property type="term" value="C:autophagosome"/>
    <property type="evidence" value="ECO:0007669"/>
    <property type="project" value="UniProtKB-SubCell"/>
</dbReference>
<dbReference type="PANTHER" id="PTHR15664:SF6">
    <property type="entry name" value="TRANSMEMBRANE PROTEIN 230"/>
    <property type="match status" value="1"/>
</dbReference>
<feature type="transmembrane region" description="Helical" evidence="18">
    <location>
        <begin position="82"/>
        <end position="100"/>
    </location>
</feature>
<reference evidence="19" key="1">
    <citation type="submission" date="2020-12" db="EMBL/GenBank/DDBJ databases">
        <authorList>
            <consortium name="Molecular Ecology Group"/>
        </authorList>
    </citation>
    <scope>NUCLEOTIDE SEQUENCE</scope>
    <source>
        <strain evidence="19">TBG_1078</strain>
    </source>
</reference>
<dbReference type="GO" id="GO:0008021">
    <property type="term" value="C:synaptic vesicle"/>
    <property type="evidence" value="ECO:0007669"/>
    <property type="project" value="UniProtKB-SubCell"/>
</dbReference>
<accession>A0A811Z8U6</accession>
<keyword evidence="10" id="KW-0967">Endosome</keyword>
<organism evidence="19 20">
    <name type="scientific">Nyctereutes procyonoides</name>
    <name type="common">Raccoon dog</name>
    <name type="synonym">Canis procyonoides</name>
    <dbReference type="NCBI Taxonomy" id="34880"/>
    <lineage>
        <taxon>Eukaryota</taxon>
        <taxon>Metazoa</taxon>
        <taxon>Chordata</taxon>
        <taxon>Craniata</taxon>
        <taxon>Vertebrata</taxon>
        <taxon>Euteleostomi</taxon>
        <taxon>Mammalia</taxon>
        <taxon>Eutheria</taxon>
        <taxon>Laurasiatheria</taxon>
        <taxon>Carnivora</taxon>
        <taxon>Caniformia</taxon>
        <taxon>Canidae</taxon>
        <taxon>Nyctereutes</taxon>
    </lineage>
</organism>
<dbReference type="GO" id="GO:0005769">
    <property type="term" value="C:early endosome"/>
    <property type="evidence" value="ECO:0007669"/>
    <property type="project" value="UniProtKB-SubCell"/>
</dbReference>
<evidence type="ECO:0000256" key="17">
    <source>
        <dbReference type="ARBA" id="ARBA00024088"/>
    </source>
</evidence>
<dbReference type="GO" id="GO:0005794">
    <property type="term" value="C:Golgi apparatus"/>
    <property type="evidence" value="ECO:0007669"/>
    <property type="project" value="UniProtKB-SubCell"/>
</dbReference>
<evidence type="ECO:0000256" key="16">
    <source>
        <dbReference type="ARBA" id="ARBA00024003"/>
    </source>
</evidence>
<evidence type="ECO:0000256" key="2">
    <source>
        <dbReference type="ARBA" id="ARBA00004172"/>
    </source>
</evidence>
<keyword evidence="11 18" id="KW-1133">Transmembrane helix</keyword>
<keyword evidence="20" id="KW-1185">Reference proteome</keyword>
<evidence type="ECO:0000256" key="15">
    <source>
        <dbReference type="ARBA" id="ARBA00023329"/>
    </source>
</evidence>
<evidence type="ECO:0000256" key="18">
    <source>
        <dbReference type="SAM" id="Phobius"/>
    </source>
</evidence>
<comment type="function">
    <text evidence="16">Involved in trafficking and recycling of synaptic vesicles.</text>
</comment>
<feature type="transmembrane region" description="Helical" evidence="18">
    <location>
        <begin position="45"/>
        <end position="70"/>
    </location>
</feature>
<dbReference type="GO" id="GO:0005770">
    <property type="term" value="C:late endosome"/>
    <property type="evidence" value="ECO:0007669"/>
    <property type="project" value="UniProtKB-SubCell"/>
</dbReference>
<comment type="subcellular location">
    <subcellularLocation>
        <location evidence="5">Cytoplasmic vesicle</location>
        <location evidence="5">Autophagosome</location>
    </subcellularLocation>
    <subcellularLocation>
        <location evidence="3">Cytoplasmic vesicle</location>
        <location evidence="3">Secretory vesicle</location>
        <location evidence="3">Synaptic vesicle</location>
    </subcellularLocation>
    <subcellularLocation>
        <location evidence="4">Early endosome</location>
    </subcellularLocation>
    <subcellularLocation>
        <location evidence="6">Golgi apparatus</location>
        <location evidence="6">trans-Golgi network</location>
    </subcellularLocation>
    <subcellularLocation>
        <location evidence="7">Late endosome</location>
    </subcellularLocation>
    <subcellularLocation>
        <location evidence="1">Membrane</location>
        <topology evidence="1">Multi-pass membrane protein</topology>
    </subcellularLocation>
    <subcellularLocation>
        <location evidence="2">Recycling endosome</location>
    </subcellularLocation>
</comment>